<evidence type="ECO:0000313" key="1">
    <source>
        <dbReference type="EMBL" id="KRG95982.1"/>
    </source>
</evidence>
<sequence length="83" mass="9665">MLQRKVYIKAKSSAWEKEGYGTPSPTHVRDNTCEHHTETTRVNTTQIITWLMVDDCGGTHMHPYMDMKRERKKEPTKCMHGMG</sequence>
<name>A0A0R0F0I5_SOYBN</name>
<dbReference type="InParanoid" id="A0A0R0F0I5"/>
<dbReference type="EMBL" id="CM000852">
    <property type="protein sequence ID" value="KRG95982.1"/>
    <property type="molecule type" value="Genomic_DNA"/>
</dbReference>
<proteinExistence type="predicted"/>
<accession>A0A0R0F0I5</accession>
<reference evidence="1" key="3">
    <citation type="submission" date="2018-07" db="EMBL/GenBank/DDBJ databases">
        <title>WGS assembly of Glycine max.</title>
        <authorList>
            <person name="Schmutz J."/>
            <person name="Cannon S."/>
            <person name="Schlueter J."/>
            <person name="Ma J."/>
            <person name="Mitros T."/>
            <person name="Nelson W."/>
            <person name="Hyten D."/>
            <person name="Song Q."/>
            <person name="Thelen J."/>
            <person name="Cheng J."/>
            <person name="Xu D."/>
            <person name="Hellsten U."/>
            <person name="May G."/>
            <person name="Yu Y."/>
            <person name="Sakurai T."/>
            <person name="Umezawa T."/>
            <person name="Bhattacharyya M."/>
            <person name="Sandhu D."/>
            <person name="Valliyodan B."/>
            <person name="Lindquist E."/>
            <person name="Peto M."/>
            <person name="Grant D."/>
            <person name="Shu S."/>
            <person name="Goodstein D."/>
            <person name="Barry K."/>
            <person name="Futrell-Griggs M."/>
            <person name="Abernathy B."/>
            <person name="Du J."/>
            <person name="Tian Z."/>
            <person name="Zhu L."/>
            <person name="Gill N."/>
            <person name="Joshi T."/>
            <person name="Libault M."/>
            <person name="Sethuraman A."/>
            <person name="Zhang X."/>
            <person name="Shinozaki K."/>
            <person name="Nguyen H."/>
            <person name="Wing R."/>
            <person name="Cregan P."/>
            <person name="Specht J."/>
            <person name="Grimwood J."/>
            <person name="Rokhsar D."/>
            <person name="Stacey G."/>
            <person name="Shoemaker R."/>
            <person name="Jackson S."/>
        </authorList>
    </citation>
    <scope>NUCLEOTIDE SEQUENCE</scope>
    <source>
        <tissue evidence="1">Callus</tissue>
    </source>
</reference>
<dbReference type="EnsemblPlants" id="KRG95982">
    <property type="protein sequence ID" value="KRG95982"/>
    <property type="gene ID" value="GLYMA_19G181400"/>
</dbReference>
<evidence type="ECO:0000313" key="2">
    <source>
        <dbReference type="EnsemblPlants" id="KRG95982"/>
    </source>
</evidence>
<reference evidence="1 2" key="1">
    <citation type="journal article" date="2010" name="Nature">
        <title>Genome sequence of the palaeopolyploid soybean.</title>
        <authorList>
            <person name="Schmutz J."/>
            <person name="Cannon S.B."/>
            <person name="Schlueter J."/>
            <person name="Ma J."/>
            <person name="Mitros T."/>
            <person name="Nelson W."/>
            <person name="Hyten D.L."/>
            <person name="Song Q."/>
            <person name="Thelen J.J."/>
            <person name="Cheng J."/>
            <person name="Xu D."/>
            <person name="Hellsten U."/>
            <person name="May G.D."/>
            <person name="Yu Y."/>
            <person name="Sakurai T."/>
            <person name="Umezawa T."/>
            <person name="Bhattacharyya M.K."/>
            <person name="Sandhu D."/>
            <person name="Valliyodan B."/>
            <person name="Lindquist E."/>
            <person name="Peto M."/>
            <person name="Grant D."/>
            <person name="Shu S."/>
            <person name="Goodstein D."/>
            <person name="Barry K."/>
            <person name="Futrell-Griggs M."/>
            <person name="Abernathy B."/>
            <person name="Du J."/>
            <person name="Tian Z."/>
            <person name="Zhu L."/>
            <person name="Gill N."/>
            <person name="Joshi T."/>
            <person name="Libault M."/>
            <person name="Sethuraman A."/>
            <person name="Zhang X.-C."/>
            <person name="Shinozaki K."/>
            <person name="Nguyen H.T."/>
            <person name="Wing R.A."/>
            <person name="Cregan P."/>
            <person name="Specht J."/>
            <person name="Grimwood J."/>
            <person name="Rokhsar D."/>
            <person name="Stacey G."/>
            <person name="Shoemaker R.C."/>
            <person name="Jackson S.A."/>
        </authorList>
    </citation>
    <scope>NUCLEOTIDE SEQUENCE</scope>
    <source>
        <strain evidence="2">cv. Williams 82</strain>
        <tissue evidence="1">Callus</tissue>
    </source>
</reference>
<reference evidence="2" key="2">
    <citation type="submission" date="2018-02" db="UniProtKB">
        <authorList>
            <consortium name="EnsemblPlants"/>
        </authorList>
    </citation>
    <scope>IDENTIFICATION</scope>
    <source>
        <strain evidence="2">Williams 82</strain>
    </source>
</reference>
<dbReference type="Gramene" id="KRG95982">
    <property type="protein sequence ID" value="KRG95982"/>
    <property type="gene ID" value="GLYMA_19G181400"/>
</dbReference>
<dbReference type="Proteomes" id="UP000008827">
    <property type="component" value="Chromosome 19"/>
</dbReference>
<gene>
    <name evidence="1" type="ORF">GLYMA_19G181400</name>
</gene>
<dbReference type="AlphaFoldDB" id="A0A0R0F0I5"/>
<protein>
    <submittedName>
        <fullName evidence="1 2">Uncharacterized protein</fullName>
    </submittedName>
</protein>
<keyword evidence="3" id="KW-1185">Reference proteome</keyword>
<evidence type="ECO:0000313" key="3">
    <source>
        <dbReference type="Proteomes" id="UP000008827"/>
    </source>
</evidence>
<organism evidence="1">
    <name type="scientific">Glycine max</name>
    <name type="common">Soybean</name>
    <name type="synonym">Glycine hispida</name>
    <dbReference type="NCBI Taxonomy" id="3847"/>
    <lineage>
        <taxon>Eukaryota</taxon>
        <taxon>Viridiplantae</taxon>
        <taxon>Streptophyta</taxon>
        <taxon>Embryophyta</taxon>
        <taxon>Tracheophyta</taxon>
        <taxon>Spermatophyta</taxon>
        <taxon>Magnoliopsida</taxon>
        <taxon>eudicotyledons</taxon>
        <taxon>Gunneridae</taxon>
        <taxon>Pentapetalae</taxon>
        <taxon>rosids</taxon>
        <taxon>fabids</taxon>
        <taxon>Fabales</taxon>
        <taxon>Fabaceae</taxon>
        <taxon>Papilionoideae</taxon>
        <taxon>50 kb inversion clade</taxon>
        <taxon>NPAAA clade</taxon>
        <taxon>indigoferoid/millettioid clade</taxon>
        <taxon>Phaseoleae</taxon>
        <taxon>Glycine</taxon>
        <taxon>Glycine subgen. Soja</taxon>
    </lineage>
</organism>